<sequence length="64" mass="7464">MIENYDEALEDAKRIVADFMKEDKYEVCLLAMSLTMAMADVLDDGELIDKILDRSEEFEEDLRD</sequence>
<evidence type="ECO:0000313" key="1">
    <source>
        <dbReference type="EMBL" id="AXN53545.1"/>
    </source>
</evidence>
<accession>A0A346FCT1</accession>
<dbReference type="GeneID" id="54998563"/>
<proteinExistence type="predicted"/>
<dbReference type="RefSeq" id="YP_009807682.1">
    <property type="nucleotide sequence ID" value="NC_048027.1"/>
</dbReference>
<organism evidence="1 2">
    <name type="scientific">Gordonia phage Fryberger</name>
    <dbReference type="NCBI Taxonomy" id="2250392"/>
    <lineage>
        <taxon>Viruses</taxon>
        <taxon>Duplodnaviria</taxon>
        <taxon>Heunggongvirae</taxon>
        <taxon>Uroviricota</taxon>
        <taxon>Caudoviricetes</taxon>
        <taxon>Ronaldovirus</taxon>
        <taxon>Ronaldovirus fryberger</taxon>
    </lineage>
</organism>
<dbReference type="EMBL" id="MH479913">
    <property type="protein sequence ID" value="AXN53545.1"/>
    <property type="molecule type" value="Genomic_DNA"/>
</dbReference>
<keyword evidence="2" id="KW-1185">Reference proteome</keyword>
<evidence type="ECO:0000313" key="2">
    <source>
        <dbReference type="Proteomes" id="UP000259952"/>
    </source>
</evidence>
<protein>
    <submittedName>
        <fullName evidence="1">Uncharacterized protein</fullName>
    </submittedName>
</protein>
<gene>
    <name evidence="1" type="primary">132</name>
    <name evidence="1" type="ORF">SEA_FRYBERGER_132</name>
</gene>
<reference evidence="1 2" key="1">
    <citation type="submission" date="2018-06" db="EMBL/GenBank/DDBJ databases">
        <authorList>
            <person name="Searcy Z.E."/>
            <person name="Delesalle V.A."/>
            <person name="Garlena R.A."/>
            <person name="Russell D.A."/>
            <person name="Pope W.H."/>
            <person name="Jacobs-Sera D."/>
            <person name="Hatfull G.F."/>
        </authorList>
    </citation>
    <scope>NUCLEOTIDE SEQUENCE [LARGE SCALE GENOMIC DNA]</scope>
</reference>
<dbReference type="KEGG" id="vg:54998563"/>
<name>A0A346FCT1_9CAUD</name>
<dbReference type="Proteomes" id="UP000259952">
    <property type="component" value="Segment"/>
</dbReference>